<keyword evidence="2" id="KW-1185">Reference proteome</keyword>
<reference evidence="1" key="2">
    <citation type="submission" date="2025-09" db="UniProtKB">
        <authorList>
            <consortium name="EnsemblPlants"/>
        </authorList>
    </citation>
    <scope>IDENTIFICATION</scope>
</reference>
<sequence length="881" mass="96079">MDPMQKSNALCLKRKPVDDCLAKKSKSHRAEMENASSEPAHSCHSQPNLANDCVNYLKSGVPSRVVFYKQGSWCDFPDEVVKPIVDAFKEDKSSVVVVMDDQPLLVDFLSMTLVNLKTRKQRSVAWLDGTNKWSFPSSFFDEEVDESTRMGTSVGKGGAQGFVGGNVMKPPSDAAKQVMLEASPPILQSSSASNILRKKIVHVERGSERFMFVQNLFLSGMGSFAVPNNILHIHRYSPKDITAQCRLEAFERQMRLTGQKSGNAIARYGWLGSGKQDIVSVITNGLLGTENVSHETEIGTGIYLSPESRAFTSVAFCDVDEKGVQYMLLCRAILGNTGVIKPGSQEEFRRMYDSGVDNCSNPNYYVIWPSHLGTHISLEYLISFRLAPKVQEYMLSLKGLWLCPLPKEVTVDLSILQPVLCQTDEGPTSPWISFRVLFETIQDSVSVLARELLYRHYEELKENKITRVEMVKRMMLIVGEELLRDTLTKLKYSPSLWYNSPAKIACSPLSTTLESVSTGTRNTYVEPETPSHDGPAPSVLREQCEPVDSTCGASHATNAALRGLDSPTPSMCSESSSWYSQDPFAPIVAPLGHDTLVRSAMLSVNASDSAGHSMEYNGHDNPVARSSYKCHDSDVSRPTFGNSPSPSLEGLHSVATSMTPEDYEPLAPSNSYWTDFDGIDAATPGVACQVYAPSMVPQFSAAKGMTPPELGAPRSMAPHLPAPRSTVPHLRGKGARELGAPRSMAPHLSAPRSTAPHLHGKMPRVPEKISMPEANYSRAASVVPVIFEPPPSSPLPKENSFVTAGKERLEPSLVRQVLDCPSNVETMPRNTPNPKNVAPKNPAAQCGANKKFPRIGVGDSSTVAYAAGTLVTLSADGEKGP</sequence>
<protein>
    <submittedName>
        <fullName evidence="1">Uncharacterized protein</fullName>
    </submittedName>
</protein>
<reference evidence="1" key="1">
    <citation type="submission" date="2021-05" db="EMBL/GenBank/DDBJ databases">
        <authorList>
            <person name="Scholz U."/>
            <person name="Mascher M."/>
            <person name="Fiebig A."/>
        </authorList>
    </citation>
    <scope>NUCLEOTIDE SEQUENCE [LARGE SCALE GENOMIC DNA]</scope>
</reference>
<organism evidence="1 2">
    <name type="scientific">Avena sativa</name>
    <name type="common">Oat</name>
    <dbReference type="NCBI Taxonomy" id="4498"/>
    <lineage>
        <taxon>Eukaryota</taxon>
        <taxon>Viridiplantae</taxon>
        <taxon>Streptophyta</taxon>
        <taxon>Embryophyta</taxon>
        <taxon>Tracheophyta</taxon>
        <taxon>Spermatophyta</taxon>
        <taxon>Magnoliopsida</taxon>
        <taxon>Liliopsida</taxon>
        <taxon>Poales</taxon>
        <taxon>Poaceae</taxon>
        <taxon>BOP clade</taxon>
        <taxon>Pooideae</taxon>
        <taxon>Poodae</taxon>
        <taxon>Poeae</taxon>
        <taxon>Poeae Chloroplast Group 1 (Aveneae type)</taxon>
        <taxon>Aveninae</taxon>
        <taxon>Avena</taxon>
    </lineage>
</organism>
<proteinExistence type="predicted"/>
<evidence type="ECO:0000313" key="2">
    <source>
        <dbReference type="Proteomes" id="UP001732700"/>
    </source>
</evidence>
<name>A0ACD6AJG4_AVESA</name>
<dbReference type="EnsemblPlants" id="AVESA.00010b.r2.7DG1396070.1">
    <property type="protein sequence ID" value="AVESA.00010b.r2.7DG1396070.1.CDS"/>
    <property type="gene ID" value="AVESA.00010b.r2.7DG1396070"/>
</dbReference>
<accession>A0ACD6AJG4</accession>
<evidence type="ECO:0000313" key="1">
    <source>
        <dbReference type="EnsemblPlants" id="AVESA.00010b.r2.7DG1396070.1.CDS"/>
    </source>
</evidence>
<dbReference type="Proteomes" id="UP001732700">
    <property type="component" value="Chromosome 7D"/>
</dbReference>